<dbReference type="InterPro" id="IPR005864">
    <property type="entry name" value="ATP_synth_F0_bsu_bac"/>
</dbReference>
<evidence type="ECO:0000313" key="23">
    <source>
        <dbReference type="Proteomes" id="UP000283738"/>
    </source>
</evidence>
<dbReference type="HAMAP" id="MF_01398">
    <property type="entry name" value="ATP_synth_b_bprime"/>
    <property type="match status" value="1"/>
</dbReference>
<evidence type="ECO:0000256" key="5">
    <source>
        <dbReference type="ARBA" id="ARBA00022781"/>
    </source>
</evidence>
<dbReference type="PANTHER" id="PTHR33445:SF2">
    <property type="entry name" value="ATP SYNTHASE SUBUNIT B', CHLOROPLASTIC"/>
    <property type="match status" value="1"/>
</dbReference>
<feature type="transmembrane region" description="Helical" evidence="12">
    <location>
        <begin position="6"/>
        <end position="24"/>
    </location>
</feature>
<dbReference type="SUPFAM" id="SSF81573">
    <property type="entry name" value="F1F0 ATP synthase subunit B, membrane domain"/>
    <property type="match status" value="1"/>
</dbReference>
<evidence type="ECO:0000256" key="3">
    <source>
        <dbReference type="ARBA" id="ARBA00022547"/>
    </source>
</evidence>
<comment type="function">
    <text evidence="10 12">F(1)F(0) ATP synthase produces ATP from ADP in the presence of a proton or sodium gradient. F-type ATPases consist of two structural domains, F(1) containing the extramembraneous catalytic core and F(0) containing the membrane proton channel, linked together by a central stalk and a peripheral stalk. During catalysis, ATP synthesis in the catalytic domain of F(1) is coupled via a rotary mechanism of the central stalk subunits to proton translocation.</text>
</comment>
<dbReference type="Proteomes" id="UP000283738">
    <property type="component" value="Unassembled WGS sequence"/>
</dbReference>
<keyword evidence="12" id="KW-1003">Cell membrane</keyword>
<dbReference type="Proteomes" id="UP000049828">
    <property type="component" value="Unassembled WGS sequence"/>
</dbReference>
<dbReference type="GeneID" id="75162124"/>
<feature type="coiled-coil region" evidence="14">
    <location>
        <begin position="43"/>
        <end position="107"/>
    </location>
</feature>
<evidence type="ECO:0000256" key="9">
    <source>
        <dbReference type="ARBA" id="ARBA00023310"/>
    </source>
</evidence>
<keyword evidence="4 12" id="KW-0812">Transmembrane</keyword>
<evidence type="ECO:0000313" key="22">
    <source>
        <dbReference type="Proteomes" id="UP000266391"/>
    </source>
</evidence>
<dbReference type="NCBIfam" id="TIGR01144">
    <property type="entry name" value="ATP_synt_b"/>
    <property type="match status" value="1"/>
</dbReference>
<keyword evidence="8 12" id="KW-0472">Membrane</keyword>
<evidence type="ECO:0000313" key="16">
    <source>
        <dbReference type="EMBL" id="CUN35710.1"/>
    </source>
</evidence>
<dbReference type="GO" id="GO:0005886">
    <property type="term" value="C:plasma membrane"/>
    <property type="evidence" value="ECO:0007669"/>
    <property type="project" value="UniProtKB-SubCell"/>
</dbReference>
<reference evidence="22 23" key="3">
    <citation type="submission" date="2018-08" db="EMBL/GenBank/DDBJ databases">
        <title>A genome reference for cultivated species of the human gut microbiota.</title>
        <authorList>
            <person name="Zou Y."/>
            <person name="Xue W."/>
            <person name="Luo G."/>
        </authorList>
    </citation>
    <scope>NUCLEOTIDE SEQUENCE [LARGE SCALE GENOMIC DNA]</scope>
    <source>
        <strain evidence="17 23">AF28-15</strain>
        <strain evidence="19 24">AM27-11</strain>
        <strain evidence="18 22">AM32-8LB</strain>
    </source>
</reference>
<dbReference type="GO" id="GO:0046961">
    <property type="term" value="F:proton-transporting ATPase activity, rotational mechanism"/>
    <property type="evidence" value="ECO:0007669"/>
    <property type="project" value="TreeGrafter"/>
</dbReference>
<keyword evidence="14" id="KW-0175">Coiled coil</keyword>
<evidence type="ECO:0000313" key="21">
    <source>
        <dbReference type="Proteomes" id="UP000095395"/>
    </source>
</evidence>
<evidence type="ECO:0000256" key="1">
    <source>
        <dbReference type="ARBA" id="ARBA00005513"/>
    </source>
</evidence>
<evidence type="ECO:0000313" key="17">
    <source>
        <dbReference type="EMBL" id="RGQ48709.1"/>
    </source>
</evidence>
<name>A0A0M6WU72_9FIRM</name>
<dbReference type="Proteomes" id="UP000266391">
    <property type="component" value="Unassembled WGS sequence"/>
</dbReference>
<evidence type="ECO:0000313" key="15">
    <source>
        <dbReference type="EMBL" id="CRL41165.1"/>
    </source>
</evidence>
<dbReference type="InterPro" id="IPR002146">
    <property type="entry name" value="ATP_synth_b/b'su_bac/chlpt"/>
</dbReference>
<evidence type="ECO:0000256" key="12">
    <source>
        <dbReference type="HAMAP-Rule" id="MF_01398"/>
    </source>
</evidence>
<dbReference type="EMBL" id="QSIQ01000011">
    <property type="protein sequence ID" value="RHD03556.1"/>
    <property type="molecule type" value="Genomic_DNA"/>
</dbReference>
<dbReference type="EMBL" id="QSKW01000014">
    <property type="protein sequence ID" value="RHE97068.1"/>
    <property type="molecule type" value="Genomic_DNA"/>
</dbReference>
<evidence type="ECO:0000313" key="18">
    <source>
        <dbReference type="EMBL" id="RHD03556.1"/>
    </source>
</evidence>
<dbReference type="InterPro" id="IPR050059">
    <property type="entry name" value="ATP_synthase_B_chain"/>
</dbReference>
<reference evidence="20" key="1">
    <citation type="submission" date="2015-05" db="EMBL/GenBank/DDBJ databases">
        <authorList>
            <consortium name="Pathogen Informatics"/>
        </authorList>
    </citation>
    <scope>NUCLEOTIDE SEQUENCE [LARGE SCALE GENOMIC DNA]</scope>
    <source>
        <strain evidence="16 21">2789STDY5608835</strain>
        <strain evidence="20">L1-83</strain>
    </source>
</reference>
<dbReference type="EMBL" id="QRTF01000018">
    <property type="protein sequence ID" value="RGQ48709.1"/>
    <property type="molecule type" value="Genomic_DNA"/>
</dbReference>
<evidence type="ECO:0000256" key="10">
    <source>
        <dbReference type="ARBA" id="ARBA00025198"/>
    </source>
</evidence>
<comment type="function">
    <text evidence="12">Component of the F(0) channel, it forms part of the peripheral stalk, linking F(1) to F(0).</text>
</comment>
<evidence type="ECO:0000313" key="20">
    <source>
        <dbReference type="Proteomes" id="UP000049828"/>
    </source>
</evidence>
<evidence type="ECO:0000313" key="24">
    <source>
        <dbReference type="Proteomes" id="UP000286271"/>
    </source>
</evidence>
<evidence type="ECO:0000256" key="13">
    <source>
        <dbReference type="RuleBase" id="RU003848"/>
    </source>
</evidence>
<dbReference type="GO" id="GO:0012505">
    <property type="term" value="C:endomembrane system"/>
    <property type="evidence" value="ECO:0007669"/>
    <property type="project" value="UniProtKB-SubCell"/>
</dbReference>
<comment type="subcellular location">
    <subcellularLocation>
        <location evidence="12">Cell membrane</location>
        <topology evidence="12">Single-pass membrane protein</topology>
    </subcellularLocation>
    <subcellularLocation>
        <location evidence="11">Endomembrane system</location>
        <topology evidence="11">Single-pass membrane protein</topology>
    </subcellularLocation>
</comment>
<dbReference type="AlphaFoldDB" id="A0A0M6WU72"/>
<evidence type="ECO:0000256" key="14">
    <source>
        <dbReference type="SAM" id="Coils"/>
    </source>
</evidence>
<dbReference type="CDD" id="cd06503">
    <property type="entry name" value="ATP-synt_Fo_b"/>
    <property type="match status" value="1"/>
</dbReference>
<evidence type="ECO:0000256" key="4">
    <source>
        <dbReference type="ARBA" id="ARBA00022692"/>
    </source>
</evidence>
<dbReference type="PANTHER" id="PTHR33445">
    <property type="entry name" value="ATP SYNTHASE SUBUNIT B', CHLOROPLASTIC"/>
    <property type="match status" value="1"/>
</dbReference>
<evidence type="ECO:0000256" key="2">
    <source>
        <dbReference type="ARBA" id="ARBA00022448"/>
    </source>
</evidence>
<sequence length="168" mass="18986">MQLLRIDWNVLFTIINLLILYFGLRKFLIKPVTNVMEQRRQMIEGQMADAKKTTEQANELKSQYEDALKQAHDESAHIVEKARKTAQAEYESRVNAADQEAEKIIANAHKTIDLEREKTVQDLQTQIAGLAMMAAGKVLGKADAAEQNKLMYEQFLAKTGGCNDTDSK</sequence>
<keyword evidence="9 12" id="KW-0066">ATP synthesis</keyword>
<gene>
    <name evidence="12 17" type="primary">atpF</name>
    <name evidence="16" type="synonym">atpF_2</name>
    <name evidence="19" type="ORF">DW707_09730</name>
    <name evidence="18" type="ORF">DW813_08830</name>
    <name evidence="17" type="ORF">DWY96_09385</name>
    <name evidence="16" type="ORF">ERS852392_00075</name>
    <name evidence="15" type="ORF">RIL183_28571</name>
</gene>
<reference evidence="15" key="2">
    <citation type="submission" date="2015-05" db="EMBL/GenBank/DDBJ databases">
        <authorList>
            <person name="Wang D.B."/>
            <person name="Wang M."/>
        </authorList>
    </citation>
    <scope>NUCLEOTIDE SEQUENCE [LARGE SCALE GENOMIC DNA]</scope>
    <source>
        <strain evidence="15">L1-83</strain>
    </source>
</reference>
<dbReference type="GO" id="GO:0016787">
    <property type="term" value="F:hydrolase activity"/>
    <property type="evidence" value="ECO:0007669"/>
    <property type="project" value="UniProtKB-KW"/>
</dbReference>
<dbReference type="OrthoDB" id="1770883at2"/>
<evidence type="ECO:0000256" key="8">
    <source>
        <dbReference type="ARBA" id="ARBA00023136"/>
    </source>
</evidence>
<dbReference type="Proteomes" id="UP000286271">
    <property type="component" value="Unassembled WGS sequence"/>
</dbReference>
<keyword evidence="7 12" id="KW-0406">Ion transport</keyword>
<accession>A0A0M6WU72</accession>
<evidence type="ECO:0000313" key="19">
    <source>
        <dbReference type="EMBL" id="RHE97068.1"/>
    </source>
</evidence>
<protein>
    <recommendedName>
        <fullName evidence="12">ATP synthase subunit b</fullName>
    </recommendedName>
    <alternativeName>
        <fullName evidence="12">ATP synthase F(0) sector subunit b</fullName>
    </alternativeName>
    <alternativeName>
        <fullName evidence="12">ATPase subunit I</fullName>
    </alternativeName>
    <alternativeName>
        <fullName evidence="12">F-type ATPase subunit b</fullName>
        <shortName evidence="12">F-ATPase subunit b</shortName>
    </alternativeName>
</protein>
<evidence type="ECO:0000256" key="11">
    <source>
        <dbReference type="ARBA" id="ARBA00037847"/>
    </source>
</evidence>
<organism evidence="15 20">
    <name type="scientific">Roseburia inulinivorans</name>
    <dbReference type="NCBI Taxonomy" id="360807"/>
    <lineage>
        <taxon>Bacteria</taxon>
        <taxon>Bacillati</taxon>
        <taxon>Bacillota</taxon>
        <taxon>Clostridia</taxon>
        <taxon>Lachnospirales</taxon>
        <taxon>Lachnospiraceae</taxon>
        <taxon>Roseburia</taxon>
    </lineage>
</organism>
<proteinExistence type="inferred from homology"/>
<comment type="similarity">
    <text evidence="1 12 13">Belongs to the ATPase B chain family.</text>
</comment>
<dbReference type="Gene3D" id="1.20.5.620">
    <property type="entry name" value="F1F0 ATP synthase subunit B, membrane domain"/>
    <property type="match status" value="1"/>
</dbReference>
<evidence type="ECO:0000256" key="6">
    <source>
        <dbReference type="ARBA" id="ARBA00022989"/>
    </source>
</evidence>
<keyword evidence="20" id="KW-1185">Reference proteome</keyword>
<evidence type="ECO:0000256" key="7">
    <source>
        <dbReference type="ARBA" id="ARBA00023065"/>
    </source>
</evidence>
<keyword evidence="6 12" id="KW-1133">Transmembrane helix</keyword>
<dbReference type="STRING" id="360807.ERS852392_00075"/>
<dbReference type="EMBL" id="CVRS01000089">
    <property type="protein sequence ID" value="CRL41165.1"/>
    <property type="molecule type" value="Genomic_DNA"/>
</dbReference>
<dbReference type="EMBL" id="CYYR01000001">
    <property type="protein sequence ID" value="CUN35710.1"/>
    <property type="molecule type" value="Genomic_DNA"/>
</dbReference>
<keyword evidence="5 12" id="KW-0375">Hydrogen ion transport</keyword>
<keyword evidence="17" id="KW-0378">Hydrolase</keyword>
<keyword evidence="2 12" id="KW-0813">Transport</keyword>
<dbReference type="Pfam" id="PF00430">
    <property type="entry name" value="ATP-synt_B"/>
    <property type="match status" value="1"/>
</dbReference>
<comment type="subunit">
    <text evidence="12">F-type ATPases have 2 components, F(1) - the catalytic core - and F(0) - the membrane proton channel. F(1) has five subunits: alpha(3), beta(3), gamma(1), delta(1), epsilon(1). F(0) has three main subunits: a(1), b(2) and c(10-14). The alpha and beta chains form an alternating ring which encloses part of the gamma chain. F(1) is attached to F(0) by a central stalk formed by the gamma and epsilon chains, while a peripheral stalk is formed by the delta and b chains.</text>
</comment>
<keyword evidence="3 12" id="KW-0138">CF(0)</keyword>
<dbReference type="GO" id="GO:0046933">
    <property type="term" value="F:proton-transporting ATP synthase activity, rotational mechanism"/>
    <property type="evidence" value="ECO:0007669"/>
    <property type="project" value="UniProtKB-UniRule"/>
</dbReference>
<dbReference type="GO" id="GO:0045259">
    <property type="term" value="C:proton-transporting ATP synthase complex"/>
    <property type="evidence" value="ECO:0007669"/>
    <property type="project" value="UniProtKB-KW"/>
</dbReference>
<dbReference type="InterPro" id="IPR028987">
    <property type="entry name" value="ATP_synth_B-like_membr_sf"/>
</dbReference>
<dbReference type="Proteomes" id="UP000095395">
    <property type="component" value="Unassembled WGS sequence"/>
</dbReference>
<dbReference type="RefSeq" id="WP_007886210.1">
    <property type="nucleotide sequence ID" value="NZ_CATWND010000011.1"/>
</dbReference>